<reference evidence="3" key="1">
    <citation type="journal article" date="2023" name="Plant J.">
        <title>Genome sequences and population genomics provide insights into the demographic history, inbreeding, and mutation load of two 'living fossil' tree species of Dipteronia.</title>
        <authorList>
            <person name="Feng Y."/>
            <person name="Comes H.P."/>
            <person name="Chen J."/>
            <person name="Zhu S."/>
            <person name="Lu R."/>
            <person name="Zhang X."/>
            <person name="Li P."/>
            <person name="Qiu J."/>
            <person name="Olsen K.M."/>
            <person name="Qiu Y."/>
        </authorList>
    </citation>
    <scope>NUCLEOTIDE SEQUENCE</scope>
    <source>
        <strain evidence="3">NBL</strain>
    </source>
</reference>
<feature type="compositionally biased region" description="Basic and acidic residues" evidence="1">
    <location>
        <begin position="37"/>
        <end position="46"/>
    </location>
</feature>
<organism evidence="3 4">
    <name type="scientific">Dipteronia sinensis</name>
    <dbReference type="NCBI Taxonomy" id="43782"/>
    <lineage>
        <taxon>Eukaryota</taxon>
        <taxon>Viridiplantae</taxon>
        <taxon>Streptophyta</taxon>
        <taxon>Embryophyta</taxon>
        <taxon>Tracheophyta</taxon>
        <taxon>Spermatophyta</taxon>
        <taxon>Magnoliopsida</taxon>
        <taxon>eudicotyledons</taxon>
        <taxon>Gunneridae</taxon>
        <taxon>Pentapetalae</taxon>
        <taxon>rosids</taxon>
        <taxon>malvids</taxon>
        <taxon>Sapindales</taxon>
        <taxon>Sapindaceae</taxon>
        <taxon>Hippocastanoideae</taxon>
        <taxon>Acereae</taxon>
        <taxon>Dipteronia</taxon>
    </lineage>
</organism>
<name>A0AAE0A883_9ROSI</name>
<keyword evidence="2" id="KW-0732">Signal</keyword>
<dbReference type="AlphaFoldDB" id="A0AAE0A883"/>
<dbReference type="Proteomes" id="UP001281410">
    <property type="component" value="Unassembled WGS sequence"/>
</dbReference>
<protein>
    <submittedName>
        <fullName evidence="3">Uncharacterized protein</fullName>
    </submittedName>
</protein>
<evidence type="ECO:0000313" key="3">
    <source>
        <dbReference type="EMBL" id="KAK3205141.1"/>
    </source>
</evidence>
<feature type="chain" id="PRO_5042036063" evidence="2">
    <location>
        <begin position="17"/>
        <end position="114"/>
    </location>
</feature>
<dbReference type="EMBL" id="JANJYJ010000006">
    <property type="protein sequence ID" value="KAK3205141.1"/>
    <property type="molecule type" value="Genomic_DNA"/>
</dbReference>
<evidence type="ECO:0000313" key="4">
    <source>
        <dbReference type="Proteomes" id="UP001281410"/>
    </source>
</evidence>
<feature type="signal peptide" evidence="2">
    <location>
        <begin position="1"/>
        <end position="16"/>
    </location>
</feature>
<comment type="caution">
    <text evidence="3">The sequence shown here is derived from an EMBL/GenBank/DDBJ whole genome shotgun (WGS) entry which is preliminary data.</text>
</comment>
<feature type="region of interest" description="Disordered" evidence="1">
    <location>
        <begin position="37"/>
        <end position="59"/>
    </location>
</feature>
<accession>A0AAE0A883</accession>
<proteinExistence type="predicted"/>
<sequence>MLIVLLKMFLRTKITCLIWDFQVGHMGLPKAESMMEKQQETGHAEIESEQENELQEVQQQQQVKEENLLQFLDSVDSYLTLLDSLSSTLRQVRRKYPILYYFVYTFRVGLVMIR</sequence>
<evidence type="ECO:0000256" key="1">
    <source>
        <dbReference type="SAM" id="MobiDB-lite"/>
    </source>
</evidence>
<keyword evidence="4" id="KW-1185">Reference proteome</keyword>
<evidence type="ECO:0000256" key="2">
    <source>
        <dbReference type="SAM" id="SignalP"/>
    </source>
</evidence>
<gene>
    <name evidence="3" type="ORF">Dsin_019187</name>
</gene>